<organism evidence="9 10">
    <name type="scientific">Operophtera brumata</name>
    <name type="common">Winter moth</name>
    <name type="synonym">Phalaena brumata</name>
    <dbReference type="NCBI Taxonomy" id="104452"/>
    <lineage>
        <taxon>Eukaryota</taxon>
        <taxon>Metazoa</taxon>
        <taxon>Ecdysozoa</taxon>
        <taxon>Arthropoda</taxon>
        <taxon>Hexapoda</taxon>
        <taxon>Insecta</taxon>
        <taxon>Pterygota</taxon>
        <taxon>Neoptera</taxon>
        <taxon>Endopterygota</taxon>
        <taxon>Lepidoptera</taxon>
        <taxon>Glossata</taxon>
        <taxon>Ditrysia</taxon>
        <taxon>Geometroidea</taxon>
        <taxon>Geometridae</taxon>
        <taxon>Larentiinae</taxon>
        <taxon>Operophtera</taxon>
    </lineage>
</organism>
<evidence type="ECO:0000256" key="7">
    <source>
        <dbReference type="SAM" id="MobiDB-lite"/>
    </source>
</evidence>
<dbReference type="SUPFAM" id="SSF140111">
    <property type="entry name" value="Endosomal sorting complex assembly domain"/>
    <property type="match status" value="1"/>
</dbReference>
<evidence type="ECO:0000256" key="2">
    <source>
        <dbReference type="ARBA" id="ARBA00020968"/>
    </source>
</evidence>
<dbReference type="FunFam" id="1.20.1440.200:FF:000001">
    <property type="entry name" value="Vacuolar protein sorting-associated protein 28 homolog"/>
    <property type="match status" value="1"/>
</dbReference>
<dbReference type="Gene3D" id="1.20.1440.200">
    <property type="match status" value="1"/>
</dbReference>
<keyword evidence="3 6" id="KW-0813">Transport</keyword>
<feature type="compositionally biased region" description="Polar residues" evidence="7">
    <location>
        <begin position="257"/>
        <end position="271"/>
    </location>
</feature>
<dbReference type="PANTHER" id="PTHR12937:SF0">
    <property type="entry name" value="VACUOLAR PROTEIN SORTING-ASSOCIATED PROTEIN 28 HOMOLOG"/>
    <property type="match status" value="1"/>
</dbReference>
<keyword evidence="4" id="KW-0967">Endosome</keyword>
<evidence type="ECO:0000259" key="8">
    <source>
        <dbReference type="PROSITE" id="PS51313"/>
    </source>
</evidence>
<dbReference type="EMBL" id="JTDY01002719">
    <property type="protein sequence ID" value="KOB70856.1"/>
    <property type="molecule type" value="Genomic_DNA"/>
</dbReference>
<comment type="caution">
    <text evidence="9">The sequence shown here is derived from an EMBL/GenBank/DDBJ whole genome shotgun (WGS) entry which is preliminary data.</text>
</comment>
<keyword evidence="5 6" id="KW-0653">Protein transport</keyword>
<comment type="similarity">
    <text evidence="6">Belongs to the VPS28 family.</text>
</comment>
<proteinExistence type="inferred from homology"/>
<evidence type="ECO:0000256" key="1">
    <source>
        <dbReference type="ARBA" id="ARBA00004177"/>
    </source>
</evidence>
<dbReference type="AlphaFoldDB" id="A0A0L7L6B9"/>
<dbReference type="STRING" id="104452.A0A0L7L6B9"/>
<dbReference type="InterPro" id="IPR017898">
    <property type="entry name" value="VPS28_N"/>
</dbReference>
<evidence type="ECO:0000313" key="9">
    <source>
        <dbReference type="EMBL" id="KOB70856.1"/>
    </source>
</evidence>
<reference evidence="9 10" key="1">
    <citation type="journal article" date="2015" name="Genome Biol. Evol.">
        <title>The genome of winter moth (Operophtera brumata) provides a genomic perspective on sexual dimorphism and phenology.</title>
        <authorList>
            <person name="Derks M.F."/>
            <person name="Smit S."/>
            <person name="Salis L."/>
            <person name="Schijlen E."/>
            <person name="Bossers A."/>
            <person name="Mateman C."/>
            <person name="Pijl A.S."/>
            <person name="de Ridder D."/>
            <person name="Groenen M.A."/>
            <person name="Visser M.E."/>
            <person name="Megens H.J."/>
        </authorList>
    </citation>
    <scope>NUCLEOTIDE SEQUENCE [LARGE SCALE GENOMIC DNA]</scope>
    <source>
        <strain evidence="9">WM2013NL</strain>
        <tissue evidence="9">Head and thorax</tissue>
    </source>
</reference>
<dbReference type="PROSITE" id="PS51313">
    <property type="entry name" value="VPS28_N"/>
    <property type="match status" value="1"/>
</dbReference>
<gene>
    <name evidence="9" type="ORF">OBRU01_14860</name>
</gene>
<dbReference type="InterPro" id="IPR007143">
    <property type="entry name" value="Vps28"/>
</dbReference>
<evidence type="ECO:0000313" key="10">
    <source>
        <dbReference type="Proteomes" id="UP000037510"/>
    </source>
</evidence>
<sequence>MAELYAVVSTLQHLEKAYMRDCVRAQEYTAACSRLLVQYKVAFKQVHADEFPNIEAFVAKYRLDCPAALERIRENKPNLIKDDKGNTNKYIAEIVSPELRDLRDTMERLEMLPDDFEGKLKVPLVPYKLRLQFMIQPELRDLRDTMERLEMLPDDFEGKLKVPVVPYKLRLQFMIQPELRDLRDTMERLEMLPDDFEGKLKVPLVPYKLRLQFMIQLELRDLRDTMERLEMLPDDFEGKLKRLTSCRRGRCGSSSSTWRARTAPSTSSCTRTDPHRSVRDTPVSSDELSEGQVRQLIFDLEGSYGAYNKLLHKD</sequence>
<evidence type="ECO:0000256" key="3">
    <source>
        <dbReference type="ARBA" id="ARBA00022448"/>
    </source>
</evidence>
<protein>
    <recommendedName>
        <fullName evidence="2">Vacuolar protein sorting-associated protein 28 homolog</fullName>
    </recommendedName>
</protein>
<dbReference type="Pfam" id="PF03997">
    <property type="entry name" value="VPS28"/>
    <property type="match status" value="1"/>
</dbReference>
<dbReference type="PANTHER" id="PTHR12937">
    <property type="entry name" value="VACUOLAR PROTEIN SORTING 28, ISOFORM 2 VPS28"/>
    <property type="match status" value="1"/>
</dbReference>
<dbReference type="Proteomes" id="UP000037510">
    <property type="component" value="Unassembled WGS sequence"/>
</dbReference>
<accession>A0A0L7L6B9</accession>
<evidence type="ECO:0000256" key="6">
    <source>
        <dbReference type="PROSITE-ProRule" id="PRU00645"/>
    </source>
</evidence>
<comment type="subcellular location">
    <subcellularLocation>
        <location evidence="1">Endosome</location>
    </subcellularLocation>
</comment>
<feature type="region of interest" description="Disordered" evidence="7">
    <location>
        <begin position="249"/>
        <end position="287"/>
    </location>
</feature>
<dbReference type="InterPro" id="IPR037202">
    <property type="entry name" value="ESCRT_assembly_dom"/>
</dbReference>
<feature type="domain" description="VPS28 N-terminal" evidence="8">
    <location>
        <begin position="1"/>
        <end position="82"/>
    </location>
</feature>
<dbReference type="GO" id="GO:0000813">
    <property type="term" value="C:ESCRT I complex"/>
    <property type="evidence" value="ECO:0007669"/>
    <property type="project" value="InterPro"/>
</dbReference>
<dbReference type="InterPro" id="IPR038358">
    <property type="entry name" value="VPS28_N_sf"/>
</dbReference>
<dbReference type="GO" id="GO:0043328">
    <property type="term" value="P:protein transport to vacuole involved in ubiquitin-dependent protein catabolic process via the multivesicular body sorting pathway"/>
    <property type="evidence" value="ECO:0007669"/>
    <property type="project" value="TreeGrafter"/>
</dbReference>
<evidence type="ECO:0000256" key="5">
    <source>
        <dbReference type="ARBA" id="ARBA00022927"/>
    </source>
</evidence>
<name>A0A0L7L6B9_OPEBR</name>
<keyword evidence="10" id="KW-1185">Reference proteome</keyword>
<dbReference type="GO" id="GO:0044877">
    <property type="term" value="F:protein-containing complex binding"/>
    <property type="evidence" value="ECO:0007669"/>
    <property type="project" value="TreeGrafter"/>
</dbReference>
<evidence type="ECO:0000256" key="4">
    <source>
        <dbReference type="ARBA" id="ARBA00022753"/>
    </source>
</evidence>